<evidence type="ECO:0000313" key="1">
    <source>
        <dbReference type="EMBL" id="OLN22232.1"/>
    </source>
</evidence>
<dbReference type="OrthoDB" id="2967322at2"/>
<comment type="caution">
    <text evidence="1">The sequence shown here is derived from an EMBL/GenBank/DDBJ whole genome shotgun (WGS) entry which is preliminary data.</text>
</comment>
<dbReference type="STRING" id="1714264.BTO30_10820"/>
<reference evidence="1 2" key="1">
    <citation type="submission" date="2016-12" db="EMBL/GenBank/DDBJ databases">
        <title>Domibacillus antri genome sequencing.</title>
        <authorList>
            <person name="Verma A."/>
            <person name="Krishnamurthi S."/>
        </authorList>
    </citation>
    <scope>NUCLEOTIDE SEQUENCE [LARGE SCALE GENOMIC DNA]</scope>
    <source>
        <strain evidence="1 2">XD80</strain>
    </source>
</reference>
<keyword evidence="2" id="KW-1185">Reference proteome</keyword>
<dbReference type="AlphaFoldDB" id="A0A1Q8Q4L2"/>
<accession>A0A1Q8Q4L2</accession>
<protein>
    <submittedName>
        <fullName evidence="1">Uncharacterized protein</fullName>
    </submittedName>
</protein>
<evidence type="ECO:0000313" key="2">
    <source>
        <dbReference type="Proteomes" id="UP000185568"/>
    </source>
</evidence>
<dbReference type="Proteomes" id="UP000185568">
    <property type="component" value="Unassembled WGS sequence"/>
</dbReference>
<name>A0A1Q8Q4L2_9BACI</name>
<dbReference type="RefSeq" id="WP_075398742.1">
    <property type="nucleotide sequence ID" value="NZ_MSDU01000022.1"/>
</dbReference>
<organism evidence="1 2">
    <name type="scientific">Domibacillus antri</name>
    <dbReference type="NCBI Taxonomy" id="1714264"/>
    <lineage>
        <taxon>Bacteria</taxon>
        <taxon>Bacillati</taxon>
        <taxon>Bacillota</taxon>
        <taxon>Bacilli</taxon>
        <taxon>Bacillales</taxon>
        <taxon>Bacillaceae</taxon>
        <taxon>Domibacillus</taxon>
    </lineage>
</organism>
<proteinExistence type="predicted"/>
<dbReference type="EMBL" id="MSDU01000022">
    <property type="protein sequence ID" value="OLN22232.1"/>
    <property type="molecule type" value="Genomic_DNA"/>
</dbReference>
<sequence>MDRIKIAGVFAGGSKNAECFIVTHNGRHIAAIPEIAVSFYVGDGRKAALNVLTGPLSACDAEKAYDTIYELVYPQGSKELDFMGWFEEKYGISWHTFDEGMKKAKATLLERKQAFSHAVSRFYKEKEAAAP</sequence>
<gene>
    <name evidence="1" type="ORF">BTO30_10820</name>
</gene>